<dbReference type="GO" id="GO:0003735">
    <property type="term" value="F:structural constituent of ribosome"/>
    <property type="evidence" value="ECO:0007669"/>
    <property type="project" value="InterPro"/>
</dbReference>
<dbReference type="GO" id="GO:0006412">
    <property type="term" value="P:translation"/>
    <property type="evidence" value="ECO:0007669"/>
    <property type="project" value="InterPro"/>
</dbReference>
<dbReference type="AlphaFoldDB" id="A0A3N4RVA3"/>
<accession>A0A3N4RVA3</accession>
<reference evidence="3 4" key="1">
    <citation type="submission" date="2018-11" db="EMBL/GenBank/DDBJ databases">
        <title>Sequencing the genomes of 1000 actinobacteria strains.</title>
        <authorList>
            <person name="Klenk H.-P."/>
        </authorList>
    </citation>
    <scope>NUCLEOTIDE SEQUENCE [LARGE SCALE GENOMIC DNA]</scope>
    <source>
        <strain evidence="3 4">DSM 44781</strain>
    </source>
</reference>
<dbReference type="Proteomes" id="UP000266906">
    <property type="component" value="Unassembled WGS sequence"/>
</dbReference>
<dbReference type="InterPro" id="IPR013823">
    <property type="entry name" value="Ribosomal_bL12_C"/>
</dbReference>
<evidence type="ECO:0000256" key="1">
    <source>
        <dbReference type="SAM" id="MobiDB-lite"/>
    </source>
</evidence>
<organism evidence="3 4">
    <name type="scientific">Kitasatospora cineracea</name>
    <dbReference type="NCBI Taxonomy" id="88074"/>
    <lineage>
        <taxon>Bacteria</taxon>
        <taxon>Bacillati</taxon>
        <taxon>Actinomycetota</taxon>
        <taxon>Actinomycetes</taxon>
        <taxon>Kitasatosporales</taxon>
        <taxon>Streptomycetaceae</taxon>
        <taxon>Kitasatospora</taxon>
    </lineage>
</organism>
<name>A0A3N4RVA3_9ACTN</name>
<protein>
    <submittedName>
        <fullName evidence="3">Ribosomal L7/L12-like protein</fullName>
    </submittedName>
</protein>
<dbReference type="EMBL" id="RKQG01000003">
    <property type="protein sequence ID" value="RPE28004.1"/>
    <property type="molecule type" value="Genomic_DNA"/>
</dbReference>
<gene>
    <name evidence="3" type="ORF">EDD38_7312</name>
</gene>
<feature type="region of interest" description="Disordered" evidence="1">
    <location>
        <begin position="86"/>
        <end position="111"/>
    </location>
</feature>
<evidence type="ECO:0000313" key="4">
    <source>
        <dbReference type="Proteomes" id="UP000266906"/>
    </source>
</evidence>
<dbReference type="Gene3D" id="3.30.1390.10">
    <property type="match status" value="1"/>
</dbReference>
<dbReference type="SUPFAM" id="SSF54736">
    <property type="entry name" value="ClpS-like"/>
    <property type="match status" value="1"/>
</dbReference>
<dbReference type="RefSeq" id="WP_123821506.1">
    <property type="nucleotide sequence ID" value="NZ_RKQG01000003.1"/>
</dbReference>
<proteinExistence type="predicted"/>
<evidence type="ECO:0000313" key="3">
    <source>
        <dbReference type="EMBL" id="RPE28004.1"/>
    </source>
</evidence>
<dbReference type="InterPro" id="IPR014719">
    <property type="entry name" value="Ribosomal_bL12_C/ClpS-like"/>
</dbReference>
<sequence length="111" mass="12187">MEEPPFGVLLTASGDRGLDLVQAVRSVTRLSAWRSRQLLDAAPTTLIAETWFERAEQAARRLNELGANAKLACRWCERVMSPEDCPVEPEPCSSPYMSPDGCPASRPRGNA</sequence>
<comment type="caution">
    <text evidence="3">The sequence shown here is derived from an EMBL/GenBank/DDBJ whole genome shotgun (WGS) entry which is preliminary data.</text>
</comment>
<keyword evidence="4" id="KW-1185">Reference proteome</keyword>
<evidence type="ECO:0000259" key="2">
    <source>
        <dbReference type="Pfam" id="PF00542"/>
    </source>
</evidence>
<dbReference type="Pfam" id="PF00542">
    <property type="entry name" value="Ribosomal_L12"/>
    <property type="match status" value="1"/>
</dbReference>
<feature type="domain" description="Large ribosomal subunit protein bL12 C-terminal" evidence="2">
    <location>
        <begin position="6"/>
        <end position="71"/>
    </location>
</feature>